<protein>
    <submittedName>
        <fullName evidence="1">Cysteine-rich KTR domain-containing protein</fullName>
    </submittedName>
</protein>
<evidence type="ECO:0000313" key="1">
    <source>
        <dbReference type="EMBL" id="HIR92887.1"/>
    </source>
</evidence>
<sequence>WVVCPICQNKTRVKVLPETVLQKFPLYCPKCKRESLINIRDLKTTVIKEPDATTQSR</sequence>
<accession>A0A9D1EJQ3</accession>
<proteinExistence type="predicted"/>
<feature type="non-terminal residue" evidence="1">
    <location>
        <position position="1"/>
    </location>
</feature>
<dbReference type="EMBL" id="DVHU01000054">
    <property type="protein sequence ID" value="HIR92887.1"/>
    <property type="molecule type" value="Genomic_DNA"/>
</dbReference>
<reference evidence="1" key="2">
    <citation type="journal article" date="2021" name="PeerJ">
        <title>Extensive microbial diversity within the chicken gut microbiome revealed by metagenomics and culture.</title>
        <authorList>
            <person name="Gilroy R."/>
            <person name="Ravi A."/>
            <person name="Getino M."/>
            <person name="Pursley I."/>
            <person name="Horton D.L."/>
            <person name="Alikhan N.F."/>
            <person name="Baker D."/>
            <person name="Gharbi K."/>
            <person name="Hall N."/>
            <person name="Watson M."/>
            <person name="Adriaenssens E.M."/>
            <person name="Foster-Nyarko E."/>
            <person name="Jarju S."/>
            <person name="Secka A."/>
            <person name="Antonio M."/>
            <person name="Oren A."/>
            <person name="Chaudhuri R.R."/>
            <person name="La Ragione R."/>
            <person name="Hildebrand F."/>
            <person name="Pallen M.J."/>
        </authorList>
    </citation>
    <scope>NUCLEOTIDE SEQUENCE</scope>
    <source>
        <strain evidence="1">ChiSxjej1B13-7041</strain>
    </source>
</reference>
<dbReference type="AlphaFoldDB" id="A0A9D1EJQ3"/>
<dbReference type="Proteomes" id="UP000886841">
    <property type="component" value="Unassembled WGS sequence"/>
</dbReference>
<reference evidence="1" key="1">
    <citation type="submission" date="2020-10" db="EMBL/GenBank/DDBJ databases">
        <authorList>
            <person name="Gilroy R."/>
        </authorList>
    </citation>
    <scope>NUCLEOTIDE SEQUENCE</scope>
    <source>
        <strain evidence="1">ChiSxjej1B13-7041</strain>
    </source>
</reference>
<dbReference type="Pfam" id="PF14205">
    <property type="entry name" value="Cys_rich_KTR"/>
    <property type="match status" value="1"/>
</dbReference>
<organism evidence="1 2">
    <name type="scientific">Candidatus Egerieimonas intestinavium</name>
    <dbReference type="NCBI Taxonomy" id="2840777"/>
    <lineage>
        <taxon>Bacteria</taxon>
        <taxon>Bacillati</taxon>
        <taxon>Bacillota</taxon>
        <taxon>Clostridia</taxon>
        <taxon>Lachnospirales</taxon>
        <taxon>Lachnospiraceae</taxon>
        <taxon>Lachnospiraceae incertae sedis</taxon>
        <taxon>Candidatus Egerieimonas</taxon>
    </lineage>
</organism>
<gene>
    <name evidence="1" type="ORF">IAB98_05670</name>
</gene>
<evidence type="ECO:0000313" key="2">
    <source>
        <dbReference type="Proteomes" id="UP000886841"/>
    </source>
</evidence>
<dbReference type="InterPro" id="IPR025957">
    <property type="entry name" value="Cys_rich_KTR"/>
</dbReference>
<comment type="caution">
    <text evidence="1">The sequence shown here is derived from an EMBL/GenBank/DDBJ whole genome shotgun (WGS) entry which is preliminary data.</text>
</comment>
<name>A0A9D1EJQ3_9FIRM</name>